<dbReference type="Pfam" id="PF00496">
    <property type="entry name" value="SBP_bac_5"/>
    <property type="match status" value="1"/>
</dbReference>
<dbReference type="GeneID" id="56081316"/>
<dbReference type="PANTHER" id="PTHR30290">
    <property type="entry name" value="PERIPLASMIC BINDING COMPONENT OF ABC TRANSPORTER"/>
    <property type="match status" value="1"/>
</dbReference>
<dbReference type="Gene3D" id="3.40.190.10">
    <property type="entry name" value="Periplasmic binding protein-like II"/>
    <property type="match status" value="1"/>
</dbReference>
<dbReference type="OrthoDB" id="37176at2157"/>
<evidence type="ECO:0000259" key="5">
    <source>
        <dbReference type="Pfam" id="PF00496"/>
    </source>
</evidence>
<dbReference type="GO" id="GO:1904680">
    <property type="term" value="F:peptide transmembrane transporter activity"/>
    <property type="evidence" value="ECO:0007669"/>
    <property type="project" value="TreeGrafter"/>
</dbReference>
<feature type="domain" description="Solute-binding protein family 5" evidence="5">
    <location>
        <begin position="149"/>
        <end position="531"/>
    </location>
</feature>
<dbReference type="PANTHER" id="PTHR30290:SF9">
    <property type="entry name" value="OLIGOPEPTIDE-BINDING PROTEIN APPA"/>
    <property type="match status" value="1"/>
</dbReference>
<dbReference type="InterPro" id="IPR000914">
    <property type="entry name" value="SBP_5_dom"/>
</dbReference>
<organism evidence="6 7">
    <name type="scientific">Halosimplex pelagicum</name>
    <dbReference type="NCBI Taxonomy" id="869886"/>
    <lineage>
        <taxon>Archaea</taxon>
        <taxon>Methanobacteriati</taxon>
        <taxon>Methanobacteriota</taxon>
        <taxon>Stenosarchaea group</taxon>
        <taxon>Halobacteria</taxon>
        <taxon>Halobacteriales</taxon>
        <taxon>Haloarculaceae</taxon>
        <taxon>Halosimplex</taxon>
    </lineage>
</organism>
<evidence type="ECO:0000256" key="3">
    <source>
        <dbReference type="ARBA" id="ARBA00022729"/>
    </source>
</evidence>
<accession>A0A7D5T9B5</accession>
<dbReference type="Gene3D" id="3.10.105.10">
    <property type="entry name" value="Dipeptide-binding Protein, Domain 3"/>
    <property type="match status" value="1"/>
</dbReference>
<feature type="region of interest" description="Disordered" evidence="4">
    <location>
        <begin position="33"/>
        <end position="88"/>
    </location>
</feature>
<evidence type="ECO:0000313" key="7">
    <source>
        <dbReference type="Proteomes" id="UP000509346"/>
    </source>
</evidence>
<feature type="compositionally biased region" description="Gly residues" evidence="4">
    <location>
        <begin position="38"/>
        <end position="82"/>
    </location>
</feature>
<sequence>MAPESDNPRVAEINDQLTRRRMLQSAGVTAAGLVAGCGDSGSTGTSGSGGDGGSESGSGGDSADGGSSGGSGGGDGSSGGDGSTEADESTAIVRVGTNQMDQFHMNGAFGPANAITNSARFGRILFDPLVKYSVNTGEIHPVHARNFEIDGQTAYVELREQTWHNGDPYTAESIALRYDIQSMINEHNDQETNMDRFFTDWEVENDYTIRFDLTQQWNPRWFAKLLLDEYLYPFHPAHWNEWRDRLDSAGPGSDEFGEVLSELGEHTDVTVDGERFVGYGPYKFETVEPTYLELSVYEDHRFADDIEYDRIEWNTHEDERLAWLEEQVDMVDTGLPFGQDLQNQMPADDGYQNYSRDNNRLLRLVMNSGANLPENQNRPTFEREIRHAISFTINRANAAAAQGQGIWEPWTRVDTNLHFNDIESDWFPTDQFTAHSDDNGEPKLDRAEEMIRASEGYSYEGGTVLNENGEQAELVLLTADFPSRVPAARSMASDLNSFGWDVTLDIVDDPTFVDRRRNGEFDTYIDPSSIDDSLENWKSGAMLGYDQRRFHYPTELTVPSVGEAVLDPENGSLETVDLSEVIGTMESTTDAATQQEVLTQLGWVWNQYQMATWVCSRPWMGALHNDGFEITTDEPAPRDSPSANWWLLREGHIATTQ</sequence>
<evidence type="ECO:0000313" key="6">
    <source>
        <dbReference type="EMBL" id="QLH80469.1"/>
    </source>
</evidence>
<dbReference type="InterPro" id="IPR039424">
    <property type="entry name" value="SBP_5"/>
</dbReference>
<evidence type="ECO:0000256" key="2">
    <source>
        <dbReference type="ARBA" id="ARBA00022448"/>
    </source>
</evidence>
<protein>
    <recommendedName>
        <fullName evidence="5">Solute-binding protein family 5 domain-containing protein</fullName>
    </recommendedName>
</protein>
<keyword evidence="2" id="KW-0813">Transport</keyword>
<dbReference type="RefSeq" id="WP_179920297.1">
    <property type="nucleotide sequence ID" value="NZ_CP058909.1"/>
</dbReference>
<proteinExistence type="inferred from homology"/>
<dbReference type="PROSITE" id="PS51318">
    <property type="entry name" value="TAT"/>
    <property type="match status" value="1"/>
</dbReference>
<reference evidence="6 7" key="1">
    <citation type="submission" date="2020-07" db="EMBL/GenBank/DDBJ databases">
        <title>Halosimplex litoreum sp. nov. and Halosimplex rubrum sp. nov., isolated from different salt environments.</title>
        <authorList>
            <person name="Cui H."/>
        </authorList>
    </citation>
    <scope>NUCLEOTIDE SEQUENCE [LARGE SCALE GENOMIC DNA]</scope>
    <source>
        <strain evidence="6 7">R2</strain>
    </source>
</reference>
<dbReference type="EMBL" id="CP058909">
    <property type="protein sequence ID" value="QLH80469.1"/>
    <property type="molecule type" value="Genomic_DNA"/>
</dbReference>
<comment type="similarity">
    <text evidence="1">Belongs to the bacterial solute-binding protein 5 family.</text>
</comment>
<dbReference type="SUPFAM" id="SSF53850">
    <property type="entry name" value="Periplasmic binding protein-like II"/>
    <property type="match status" value="1"/>
</dbReference>
<dbReference type="GO" id="GO:0015833">
    <property type="term" value="P:peptide transport"/>
    <property type="evidence" value="ECO:0007669"/>
    <property type="project" value="TreeGrafter"/>
</dbReference>
<evidence type="ECO:0000256" key="4">
    <source>
        <dbReference type="SAM" id="MobiDB-lite"/>
    </source>
</evidence>
<gene>
    <name evidence="6" type="ORF">HZS54_01965</name>
</gene>
<dbReference type="Proteomes" id="UP000509346">
    <property type="component" value="Chromosome"/>
</dbReference>
<dbReference type="KEGG" id="hpel:HZS54_01965"/>
<keyword evidence="7" id="KW-1185">Reference proteome</keyword>
<dbReference type="InterPro" id="IPR006311">
    <property type="entry name" value="TAT_signal"/>
</dbReference>
<keyword evidence="3" id="KW-0732">Signal</keyword>
<name>A0A7D5T9B5_9EURY</name>
<evidence type="ECO:0000256" key="1">
    <source>
        <dbReference type="ARBA" id="ARBA00005695"/>
    </source>
</evidence>
<dbReference type="AlphaFoldDB" id="A0A7D5T9B5"/>